<dbReference type="GO" id="GO:0005737">
    <property type="term" value="C:cytoplasm"/>
    <property type="evidence" value="ECO:0007669"/>
    <property type="project" value="TreeGrafter"/>
</dbReference>
<dbReference type="PROSITE" id="PS51257">
    <property type="entry name" value="PROKAR_LIPOPROTEIN"/>
    <property type="match status" value="1"/>
</dbReference>
<dbReference type="AlphaFoldDB" id="A0A7R9ZCG4"/>
<protein>
    <recommendedName>
        <fullName evidence="2">NADP-dependent oxidoreductase domain-containing protein</fullName>
    </recommendedName>
</protein>
<dbReference type="PANTHER" id="PTHR43625:SF40">
    <property type="entry name" value="ALDO-KETO REDUCTASE YAKC [NADP(+)]"/>
    <property type="match status" value="1"/>
</dbReference>
<dbReference type="InterPro" id="IPR020471">
    <property type="entry name" value="AKR"/>
</dbReference>
<dbReference type="Gene3D" id="3.20.20.100">
    <property type="entry name" value="NADP-dependent oxidoreductase domain"/>
    <property type="match status" value="1"/>
</dbReference>
<sequence>MKLFSKFALASVQGSGGLGFGCMGITAFYGESMKIEDAKKLLQQVYDGGCRHFDTAERYAQGKQHNEAVLGEFFKTVPRDSFSVATKFWPGDGVYDYDTVKAHLVASLKRLGLDYVDLYYAHRVMSLEGGLEFGKTMQKLKAEGLVKEVGLSEVSGPWLKKIHTEACPIDAVQMEWSLMSRSLEEEVIPICKEFNITVVAYAPLARQMLASKVEVAPNDFRATVPRYSAENVGKNKEVVGSVHDIAEKMGGTAAQVSLAWLFHKAKELGVTVVPIPGSTKEKNALGNLKSTQISISDEDEKVLESLAAKIAGDRAPEWYMNMSHETQKDKKQEL</sequence>
<keyword evidence="1" id="KW-0560">Oxidoreductase</keyword>
<organism evidence="3">
    <name type="scientific">Pseudictyota dubia</name>
    <dbReference type="NCBI Taxonomy" id="2749911"/>
    <lineage>
        <taxon>Eukaryota</taxon>
        <taxon>Sar</taxon>
        <taxon>Stramenopiles</taxon>
        <taxon>Ochrophyta</taxon>
        <taxon>Bacillariophyta</taxon>
        <taxon>Mediophyceae</taxon>
        <taxon>Biddulphiophycidae</taxon>
        <taxon>Eupodiscales</taxon>
        <taxon>Odontellaceae</taxon>
        <taxon>Pseudictyota</taxon>
    </lineage>
</organism>
<dbReference type="Pfam" id="PF00248">
    <property type="entry name" value="Aldo_ket_red"/>
    <property type="match status" value="1"/>
</dbReference>
<evidence type="ECO:0000313" key="3">
    <source>
        <dbReference type="EMBL" id="CAD8316596.1"/>
    </source>
</evidence>
<dbReference type="InterPro" id="IPR023210">
    <property type="entry name" value="NADP_OxRdtase_dom"/>
</dbReference>
<gene>
    <name evidence="3" type="ORF">TDUB1175_LOCUS15389</name>
</gene>
<dbReference type="PRINTS" id="PR00069">
    <property type="entry name" value="ALDKETRDTASE"/>
</dbReference>
<dbReference type="SUPFAM" id="SSF51430">
    <property type="entry name" value="NAD(P)-linked oxidoreductase"/>
    <property type="match status" value="1"/>
</dbReference>
<dbReference type="InterPro" id="IPR036812">
    <property type="entry name" value="NAD(P)_OxRdtase_dom_sf"/>
</dbReference>
<reference evidence="3" key="1">
    <citation type="submission" date="2021-01" db="EMBL/GenBank/DDBJ databases">
        <authorList>
            <person name="Corre E."/>
            <person name="Pelletier E."/>
            <person name="Niang G."/>
            <person name="Scheremetjew M."/>
            <person name="Finn R."/>
            <person name="Kale V."/>
            <person name="Holt S."/>
            <person name="Cochrane G."/>
            <person name="Meng A."/>
            <person name="Brown T."/>
            <person name="Cohen L."/>
        </authorList>
    </citation>
    <scope>NUCLEOTIDE SEQUENCE</scope>
    <source>
        <strain evidence="3">CCMP147</strain>
    </source>
</reference>
<dbReference type="EMBL" id="HBED01030747">
    <property type="protein sequence ID" value="CAD8316596.1"/>
    <property type="molecule type" value="Transcribed_RNA"/>
</dbReference>
<evidence type="ECO:0000259" key="2">
    <source>
        <dbReference type="Pfam" id="PF00248"/>
    </source>
</evidence>
<dbReference type="InterPro" id="IPR050791">
    <property type="entry name" value="Aldo-Keto_reductase"/>
</dbReference>
<evidence type="ECO:0000256" key="1">
    <source>
        <dbReference type="ARBA" id="ARBA00023002"/>
    </source>
</evidence>
<dbReference type="PANTHER" id="PTHR43625">
    <property type="entry name" value="AFLATOXIN B1 ALDEHYDE REDUCTASE"/>
    <property type="match status" value="1"/>
</dbReference>
<name>A0A7R9ZCG4_9STRA</name>
<dbReference type="GO" id="GO:0016491">
    <property type="term" value="F:oxidoreductase activity"/>
    <property type="evidence" value="ECO:0007669"/>
    <property type="project" value="UniProtKB-KW"/>
</dbReference>
<feature type="domain" description="NADP-dependent oxidoreductase" evidence="2">
    <location>
        <begin position="18"/>
        <end position="306"/>
    </location>
</feature>
<proteinExistence type="predicted"/>
<accession>A0A7R9ZCG4</accession>